<dbReference type="RefSeq" id="WP_282301734.1">
    <property type="nucleotide sequence ID" value="NZ_CP124616.1"/>
</dbReference>
<sequence length="609" mass="65657">MPHLMPHFAMDAFESALSFAARLAAFHTGGRLTAFLRDIGIAPMSLVSGEPDAIARLAEVSGVEQAELERNTPVRVGKRSYRLRGQVFPAEFFVRPKTACCLACLQSDDARGCKPAKVRRHQWHWALDVVRTCPEHGIAMLRLDKDFHDGELHELGYRAPAPGAALLAAIEAQPTRPVSPLQTYVIGRLKGHVGPAWLDSQPVDCVVRASELLGAVLAFGPKVDLQVMTDDQREEAGRAGYEVMAQGADAVRDCLHGIFDAFQHDSSKPGPQKIFGRLYTAMSGARTLGKHGALTDILRAVIFDRFALASGTEILGEALGERRLHTVSSLASEQGLDPRTLRKLLAARGLVPSEEQTHHAFDAEQGRAVAATMQRIVTVISLPKALGCARPLADQLIDDRLLAPLAGDGPDASGRTRKAVAQDAIDELLSRVAETAPLMSCAPDNYVPLAKAAEKAKCRAVDILHLLFGGHLRGAVRSEGEGLGALHVDPVEVKSLVRDLLTNISSAKAYAMLRIPAAAGWALVDRGVLPSVTVMPKQGTHVIHRFDAEEVAAVAETLISEARTLDMVGMGAQAFSRHMRNARVRPAFSAAEIGVNLYHRADTHRILGI</sequence>
<organism evidence="2 3">
    <name type="scientific">Tropicibacter oceani</name>
    <dbReference type="NCBI Taxonomy" id="3058420"/>
    <lineage>
        <taxon>Bacteria</taxon>
        <taxon>Pseudomonadati</taxon>
        <taxon>Pseudomonadota</taxon>
        <taxon>Alphaproteobacteria</taxon>
        <taxon>Rhodobacterales</taxon>
        <taxon>Roseobacteraceae</taxon>
        <taxon>Tropicibacter</taxon>
    </lineage>
</organism>
<dbReference type="Pfam" id="PF06527">
    <property type="entry name" value="TniQ"/>
    <property type="match status" value="1"/>
</dbReference>
<keyword evidence="3" id="KW-1185">Reference proteome</keyword>
<dbReference type="EMBL" id="CP124616">
    <property type="protein sequence ID" value="WGW05099.1"/>
    <property type="molecule type" value="Genomic_DNA"/>
</dbReference>
<protein>
    <submittedName>
        <fullName evidence="2">TniQ family protein</fullName>
    </submittedName>
</protein>
<evidence type="ECO:0000259" key="1">
    <source>
        <dbReference type="Pfam" id="PF06527"/>
    </source>
</evidence>
<reference evidence="2 3" key="1">
    <citation type="submission" date="2023-05" db="EMBL/GenBank/DDBJ databases">
        <title>YMD87, complete Genome.</title>
        <authorList>
            <person name="Zhang J."/>
            <person name="Xu X."/>
        </authorList>
    </citation>
    <scope>NUCLEOTIDE SEQUENCE [LARGE SCALE GENOMIC DNA]</scope>
    <source>
        <strain evidence="2 3">YMD87</strain>
    </source>
</reference>
<dbReference type="InterPro" id="IPR009492">
    <property type="entry name" value="TniQ"/>
</dbReference>
<feature type="domain" description="TniQ" evidence="1">
    <location>
        <begin position="10"/>
        <end position="139"/>
    </location>
</feature>
<gene>
    <name evidence="2" type="ORF">QF118_06000</name>
</gene>
<name>A0ABY8QKE1_9RHOB</name>
<evidence type="ECO:0000313" key="3">
    <source>
        <dbReference type="Proteomes" id="UP001241605"/>
    </source>
</evidence>
<accession>A0ABY8QKE1</accession>
<dbReference type="Proteomes" id="UP001241605">
    <property type="component" value="Chromosome"/>
</dbReference>
<evidence type="ECO:0000313" key="2">
    <source>
        <dbReference type="EMBL" id="WGW05099.1"/>
    </source>
</evidence>
<proteinExistence type="predicted"/>